<organism evidence="2 3">
    <name type="scientific">Oryzihumus leptocrescens</name>
    <dbReference type="NCBI Taxonomy" id="297536"/>
    <lineage>
        <taxon>Bacteria</taxon>
        <taxon>Bacillati</taxon>
        <taxon>Actinomycetota</taxon>
        <taxon>Actinomycetes</taxon>
        <taxon>Micrococcales</taxon>
        <taxon>Intrasporangiaceae</taxon>
        <taxon>Oryzihumus</taxon>
    </lineage>
</organism>
<proteinExistence type="predicted"/>
<dbReference type="InterPro" id="IPR049082">
    <property type="entry name" value="T7SS_signal"/>
</dbReference>
<comment type="caution">
    <text evidence="2">The sequence shown here is derived from an EMBL/GenBank/DDBJ whole genome shotgun (WGS) entry which is preliminary data.</text>
</comment>
<dbReference type="Proteomes" id="UP000319514">
    <property type="component" value="Unassembled WGS sequence"/>
</dbReference>
<evidence type="ECO:0000259" key="1">
    <source>
        <dbReference type="Pfam" id="PF21725"/>
    </source>
</evidence>
<evidence type="ECO:0000313" key="3">
    <source>
        <dbReference type="Proteomes" id="UP000319514"/>
    </source>
</evidence>
<dbReference type="EMBL" id="VFOQ01000001">
    <property type="protein sequence ID" value="TQL60920.1"/>
    <property type="molecule type" value="Genomic_DNA"/>
</dbReference>
<dbReference type="AlphaFoldDB" id="A0A542ZL83"/>
<sequence length="444" mass="45775">MTGAPLPGDPDRVASLARQLGAIGAGLSAGAQTLSDVGIGRWDGPAATAFLSVLGLAPAPLRTGGEAFVAAAQAVGQHAAVLEAAQEQARLAAMVADDARSATGAWSAQVSSREVVQRRASGGDAGAVAALAAMPALGVDPGVEGRARAARLLAEAREVVAESARRAASVLARAAALAPREPSLSERALIRDVQLNREVAFGAGESVVDFGALVWRTSLPRATTNPVEWMADQVELAKGYVNDARHPAELGKSVVDWDTWATNPARALGHVGGNALIGVATGGGSAAGEAGLISRLRPSALFRKTPNAPYELSIISFAEHDPLGTYARNVRPLDGHYDVAAHGNELQVQVHSAKGQAERLGADTLAKLIVEQPDYDGGPVRLLSCFTGSSPTGIAQQLADRLGVNVVAPSSKLWMWPDGEMAVGLDWKRPTGGWITHEPGEGAS</sequence>
<gene>
    <name evidence="2" type="ORF">FB474_2320</name>
</gene>
<feature type="domain" description="Putative T7SS secretion signal" evidence="1">
    <location>
        <begin position="8"/>
        <end position="182"/>
    </location>
</feature>
<keyword evidence="3" id="KW-1185">Reference proteome</keyword>
<protein>
    <recommendedName>
        <fullName evidence="1">Putative T7SS secretion signal domain-containing protein</fullName>
    </recommendedName>
</protein>
<evidence type="ECO:0000313" key="2">
    <source>
        <dbReference type="EMBL" id="TQL60920.1"/>
    </source>
</evidence>
<name>A0A542ZL83_9MICO</name>
<dbReference type="RefSeq" id="WP_342778122.1">
    <property type="nucleotide sequence ID" value="NZ_BAAAKX010000007.1"/>
</dbReference>
<dbReference type="Pfam" id="PF21725">
    <property type="entry name" value="T7SS_signal"/>
    <property type="match status" value="1"/>
</dbReference>
<accession>A0A542ZL83</accession>
<reference evidence="2 3" key="1">
    <citation type="submission" date="2019-06" db="EMBL/GenBank/DDBJ databases">
        <title>Sequencing the genomes of 1000 actinobacteria strains.</title>
        <authorList>
            <person name="Klenk H.-P."/>
        </authorList>
    </citation>
    <scope>NUCLEOTIDE SEQUENCE [LARGE SCALE GENOMIC DNA]</scope>
    <source>
        <strain evidence="2 3">DSM 18082</strain>
    </source>
</reference>